<evidence type="ECO:0000259" key="4">
    <source>
        <dbReference type="PROSITE" id="PS50932"/>
    </source>
</evidence>
<dbReference type="InterPro" id="IPR010982">
    <property type="entry name" value="Lambda_DNA-bd_dom_sf"/>
</dbReference>
<evidence type="ECO:0000256" key="1">
    <source>
        <dbReference type="ARBA" id="ARBA00023015"/>
    </source>
</evidence>
<feature type="domain" description="HTH lacI-type" evidence="4">
    <location>
        <begin position="8"/>
        <end position="62"/>
    </location>
</feature>
<dbReference type="Gene3D" id="1.10.260.40">
    <property type="entry name" value="lambda repressor-like DNA-binding domains"/>
    <property type="match status" value="1"/>
</dbReference>
<dbReference type="InterPro" id="IPR046335">
    <property type="entry name" value="LacI/GalR-like_sensor"/>
</dbReference>
<dbReference type="InterPro" id="IPR028082">
    <property type="entry name" value="Peripla_BP_I"/>
</dbReference>
<organism evidence="5 6">
    <name type="scientific">Hamadaea flava</name>
    <dbReference type="NCBI Taxonomy" id="1742688"/>
    <lineage>
        <taxon>Bacteria</taxon>
        <taxon>Bacillati</taxon>
        <taxon>Actinomycetota</taxon>
        <taxon>Actinomycetes</taxon>
        <taxon>Micromonosporales</taxon>
        <taxon>Micromonosporaceae</taxon>
        <taxon>Hamadaea</taxon>
    </lineage>
</organism>
<sequence>MSQPSKRPTIRDVARAAGVSVATVSRALSGDYPVSTATRARIQRAVRDLDYVVNAHARALSGATSKVVAILMKETVTPFYAHIAAGVEAEAAEHGRLCLVCTTHGDADRELEIIKLMREQHADAVILVGGVVENEEYRERMKRYAIGLADAGSKLVTCARPPLGPDIPAIAVEYDNVGGAYAATSHLLSAGHRRILMLAGPDGFTTSDQRVVGYRNALAAYKIAVDPALISHGDMGRDGGYDRTAAVLDRGVEFTGVFAGNDNTAAGAIAALRDRGRRVPEDVSIIGFDDVPLAGDLNPPLTTVHLPHEELGRTAVKMALQGNGSGRQHVMLGTHIVVRDSVTTATPH</sequence>
<dbReference type="PANTHER" id="PTHR30146">
    <property type="entry name" value="LACI-RELATED TRANSCRIPTIONAL REPRESSOR"/>
    <property type="match status" value="1"/>
</dbReference>
<dbReference type="CDD" id="cd01392">
    <property type="entry name" value="HTH_LacI"/>
    <property type="match status" value="1"/>
</dbReference>
<evidence type="ECO:0000313" key="6">
    <source>
        <dbReference type="Proteomes" id="UP001595816"/>
    </source>
</evidence>
<evidence type="ECO:0000256" key="2">
    <source>
        <dbReference type="ARBA" id="ARBA00023125"/>
    </source>
</evidence>
<name>A0ABV8LSB6_9ACTN</name>
<protein>
    <submittedName>
        <fullName evidence="5">LacI family DNA-binding transcriptional regulator</fullName>
    </submittedName>
</protein>
<dbReference type="PROSITE" id="PS50932">
    <property type="entry name" value="HTH_LACI_2"/>
    <property type="match status" value="1"/>
</dbReference>
<dbReference type="GO" id="GO:0003677">
    <property type="term" value="F:DNA binding"/>
    <property type="evidence" value="ECO:0007669"/>
    <property type="project" value="UniProtKB-KW"/>
</dbReference>
<keyword evidence="1" id="KW-0805">Transcription regulation</keyword>
<accession>A0ABV8LSB6</accession>
<evidence type="ECO:0000256" key="3">
    <source>
        <dbReference type="ARBA" id="ARBA00023163"/>
    </source>
</evidence>
<dbReference type="SUPFAM" id="SSF53822">
    <property type="entry name" value="Periplasmic binding protein-like I"/>
    <property type="match status" value="1"/>
</dbReference>
<dbReference type="Proteomes" id="UP001595816">
    <property type="component" value="Unassembled WGS sequence"/>
</dbReference>
<dbReference type="InterPro" id="IPR000843">
    <property type="entry name" value="HTH_LacI"/>
</dbReference>
<dbReference type="CDD" id="cd06267">
    <property type="entry name" value="PBP1_LacI_sugar_binding-like"/>
    <property type="match status" value="1"/>
</dbReference>
<dbReference type="SUPFAM" id="SSF47413">
    <property type="entry name" value="lambda repressor-like DNA-binding domains"/>
    <property type="match status" value="1"/>
</dbReference>
<dbReference type="PANTHER" id="PTHR30146:SF153">
    <property type="entry name" value="LACTOSE OPERON REPRESSOR"/>
    <property type="match status" value="1"/>
</dbReference>
<comment type="caution">
    <text evidence="5">The sequence shown here is derived from an EMBL/GenBank/DDBJ whole genome shotgun (WGS) entry which is preliminary data.</text>
</comment>
<keyword evidence="3" id="KW-0804">Transcription</keyword>
<keyword evidence="6" id="KW-1185">Reference proteome</keyword>
<dbReference type="PROSITE" id="PS00356">
    <property type="entry name" value="HTH_LACI_1"/>
    <property type="match status" value="1"/>
</dbReference>
<dbReference type="Pfam" id="PF00356">
    <property type="entry name" value="LacI"/>
    <property type="match status" value="1"/>
</dbReference>
<dbReference type="EMBL" id="JBHSAY010000013">
    <property type="protein sequence ID" value="MFC4133660.1"/>
    <property type="molecule type" value="Genomic_DNA"/>
</dbReference>
<dbReference type="RefSeq" id="WP_253750653.1">
    <property type="nucleotide sequence ID" value="NZ_JAMZDZ010000001.1"/>
</dbReference>
<gene>
    <name evidence="5" type="ORF">ACFOZ4_23875</name>
</gene>
<dbReference type="Pfam" id="PF13377">
    <property type="entry name" value="Peripla_BP_3"/>
    <property type="match status" value="1"/>
</dbReference>
<dbReference type="Gene3D" id="3.40.50.2300">
    <property type="match status" value="2"/>
</dbReference>
<reference evidence="6" key="1">
    <citation type="journal article" date="2019" name="Int. J. Syst. Evol. Microbiol.">
        <title>The Global Catalogue of Microorganisms (GCM) 10K type strain sequencing project: providing services to taxonomists for standard genome sequencing and annotation.</title>
        <authorList>
            <consortium name="The Broad Institute Genomics Platform"/>
            <consortium name="The Broad Institute Genome Sequencing Center for Infectious Disease"/>
            <person name="Wu L."/>
            <person name="Ma J."/>
        </authorList>
    </citation>
    <scope>NUCLEOTIDE SEQUENCE [LARGE SCALE GENOMIC DNA]</scope>
    <source>
        <strain evidence="6">CGMCC 4.7289</strain>
    </source>
</reference>
<dbReference type="SMART" id="SM00354">
    <property type="entry name" value="HTH_LACI"/>
    <property type="match status" value="1"/>
</dbReference>
<evidence type="ECO:0000313" key="5">
    <source>
        <dbReference type="EMBL" id="MFC4133660.1"/>
    </source>
</evidence>
<keyword evidence="2 5" id="KW-0238">DNA-binding</keyword>
<proteinExistence type="predicted"/>
<dbReference type="PRINTS" id="PR00036">
    <property type="entry name" value="HTHLACI"/>
</dbReference>